<dbReference type="InterPro" id="IPR011990">
    <property type="entry name" value="TPR-like_helical_dom_sf"/>
</dbReference>
<dbReference type="Gene3D" id="3.40.50.2300">
    <property type="match status" value="1"/>
</dbReference>
<dbReference type="EMBL" id="JBHTCA010000001">
    <property type="protein sequence ID" value="MFC7407501.1"/>
    <property type="molecule type" value="Genomic_DNA"/>
</dbReference>
<dbReference type="Pfam" id="PF14559">
    <property type="entry name" value="TPR_19"/>
    <property type="match status" value="1"/>
</dbReference>
<comment type="caution">
    <text evidence="4">The sequence shown here is derived from an EMBL/GenBank/DDBJ whole genome shotgun (WGS) entry which is preliminary data.</text>
</comment>
<dbReference type="Gene3D" id="1.25.40.10">
    <property type="entry name" value="Tetratricopeptide repeat domain"/>
    <property type="match status" value="1"/>
</dbReference>
<dbReference type="InterPro" id="IPR011006">
    <property type="entry name" value="CheY-like_superfamily"/>
</dbReference>
<gene>
    <name evidence="4" type="ORF">ACFQPB_01360</name>
</gene>
<dbReference type="SMART" id="SM00448">
    <property type="entry name" value="REC"/>
    <property type="match status" value="1"/>
</dbReference>
<protein>
    <submittedName>
        <fullName evidence="4">Response regulator</fullName>
    </submittedName>
</protein>
<comment type="caution">
    <text evidence="1">Lacks conserved residue(s) required for the propagation of feature annotation.</text>
</comment>
<name>A0ABW2QDG7_9BURK</name>
<organism evidence="4 5">
    <name type="scientific">Hydrogenophaga atypica</name>
    <dbReference type="NCBI Taxonomy" id="249409"/>
    <lineage>
        <taxon>Bacteria</taxon>
        <taxon>Pseudomonadati</taxon>
        <taxon>Pseudomonadota</taxon>
        <taxon>Betaproteobacteria</taxon>
        <taxon>Burkholderiales</taxon>
        <taxon>Comamonadaceae</taxon>
        <taxon>Hydrogenophaga</taxon>
    </lineage>
</organism>
<dbReference type="InterPro" id="IPR001789">
    <property type="entry name" value="Sig_transdc_resp-reg_receiver"/>
</dbReference>
<dbReference type="Proteomes" id="UP001596501">
    <property type="component" value="Unassembled WGS sequence"/>
</dbReference>
<dbReference type="RefSeq" id="WP_382219166.1">
    <property type="nucleotide sequence ID" value="NZ_JBHTCA010000001.1"/>
</dbReference>
<dbReference type="InterPro" id="IPR019734">
    <property type="entry name" value="TPR_rpt"/>
</dbReference>
<evidence type="ECO:0000256" key="2">
    <source>
        <dbReference type="PROSITE-ProRule" id="PRU00339"/>
    </source>
</evidence>
<accession>A0ABW2QDG7</accession>
<dbReference type="SUPFAM" id="SSF52172">
    <property type="entry name" value="CheY-like"/>
    <property type="match status" value="1"/>
</dbReference>
<evidence type="ECO:0000313" key="4">
    <source>
        <dbReference type="EMBL" id="MFC7407501.1"/>
    </source>
</evidence>
<keyword evidence="5" id="KW-1185">Reference proteome</keyword>
<evidence type="ECO:0000256" key="1">
    <source>
        <dbReference type="PROSITE-ProRule" id="PRU00169"/>
    </source>
</evidence>
<proteinExistence type="predicted"/>
<evidence type="ECO:0000313" key="5">
    <source>
        <dbReference type="Proteomes" id="UP001596501"/>
    </source>
</evidence>
<dbReference type="Pfam" id="PF00072">
    <property type="entry name" value="Response_reg"/>
    <property type="match status" value="1"/>
</dbReference>
<sequence length="554" mass="61303">MSKLKNDLRDGSALVVDGNPVSRSILVSQLRDLGLRQVLQASRIADARRQLEFRSFDVVICEQHFPNDNVTGQDLLDDLRRSGLLPFATIFIMATGEASYAKVAEAAESALDAYLLKPYTAAQLDARLHQARRRKVSLQAIFAAVEKQAFEQAADLCLERFEQRGEFWLYAARVGAELLLRLERFADAQKLYEAVIAAKTLPWARLGVARAQIEAGQVTQAGTTLEGLINAEPGYADAYDVMGRAQIEMGQFESAMVSYKMAADMTPASIGRLQRLGMLAHYCGDPKMAEEMLSRAVRLGLDSKMFDAQSLVLLAFMRLANNDKKGLQRCLDDARNMADRFDKSVRLRRLTQVIDILMQMLEHQTARVLELVRAMIASVGDDSFDFEAACNLLTLLSQMAQRAIQLDEVDSAVQRIGLRFCTSKALTELLAKAAVAHPPYAERLGDTLTQVLHMIEKAMRQSLAGNPRAAVLELRDDALNTQNAKVIESAWGVLKRYEARIDDAPALATEIQALRVRYASFASRPVIGDKNLRQSGGVSLRVMDIADSEPAPVP</sequence>
<reference evidence="5" key="1">
    <citation type="journal article" date="2019" name="Int. J. Syst. Evol. Microbiol.">
        <title>The Global Catalogue of Microorganisms (GCM) 10K type strain sequencing project: providing services to taxonomists for standard genome sequencing and annotation.</title>
        <authorList>
            <consortium name="The Broad Institute Genomics Platform"/>
            <consortium name="The Broad Institute Genome Sequencing Center for Infectious Disease"/>
            <person name="Wu L."/>
            <person name="Ma J."/>
        </authorList>
    </citation>
    <scope>NUCLEOTIDE SEQUENCE [LARGE SCALE GENOMIC DNA]</scope>
    <source>
        <strain evidence="5">CGMCC 1.12371</strain>
    </source>
</reference>
<dbReference type="PROSITE" id="PS50005">
    <property type="entry name" value="TPR"/>
    <property type="match status" value="1"/>
</dbReference>
<feature type="domain" description="Response regulatory" evidence="3">
    <location>
        <begin position="12"/>
        <end position="132"/>
    </location>
</feature>
<keyword evidence="2" id="KW-0802">TPR repeat</keyword>
<evidence type="ECO:0000259" key="3">
    <source>
        <dbReference type="PROSITE" id="PS50110"/>
    </source>
</evidence>
<dbReference type="SUPFAM" id="SSF48452">
    <property type="entry name" value="TPR-like"/>
    <property type="match status" value="1"/>
</dbReference>
<feature type="repeat" description="TPR" evidence="2">
    <location>
        <begin position="236"/>
        <end position="269"/>
    </location>
</feature>
<dbReference type="PROSITE" id="PS50110">
    <property type="entry name" value="RESPONSE_REGULATORY"/>
    <property type="match status" value="1"/>
</dbReference>